<dbReference type="InterPro" id="IPR016064">
    <property type="entry name" value="NAD/diacylglycerol_kinase_sf"/>
</dbReference>
<keyword evidence="2" id="KW-0808">Transferase</keyword>
<dbReference type="Gene3D" id="3.40.50.10330">
    <property type="entry name" value="Probable inorganic polyphosphate/atp-NAD kinase, domain 1"/>
    <property type="match status" value="1"/>
</dbReference>
<dbReference type="GO" id="GO:0019674">
    <property type="term" value="P:NAD+ metabolic process"/>
    <property type="evidence" value="ECO:0007669"/>
    <property type="project" value="InterPro"/>
</dbReference>
<dbReference type="FunFam" id="2.60.200.30:FF:000006">
    <property type="entry name" value="probable NAD kinase 1"/>
    <property type="match status" value="1"/>
</dbReference>
<dbReference type="EMBL" id="LGRX02035332">
    <property type="protein sequence ID" value="KAK3235279.1"/>
    <property type="molecule type" value="Genomic_DNA"/>
</dbReference>
<dbReference type="GO" id="GO:0006741">
    <property type="term" value="P:NADP+ biosynthetic process"/>
    <property type="evidence" value="ECO:0007669"/>
    <property type="project" value="InterPro"/>
</dbReference>
<keyword evidence="5" id="KW-0520">NAD</keyword>
<evidence type="ECO:0000313" key="7">
    <source>
        <dbReference type="Proteomes" id="UP001190700"/>
    </source>
</evidence>
<reference evidence="6 7" key="1">
    <citation type="journal article" date="2015" name="Genome Biol. Evol.">
        <title>Comparative Genomics of a Bacterivorous Green Alga Reveals Evolutionary Causalities and Consequences of Phago-Mixotrophic Mode of Nutrition.</title>
        <authorList>
            <person name="Burns J.A."/>
            <person name="Paasch A."/>
            <person name="Narechania A."/>
            <person name="Kim E."/>
        </authorList>
    </citation>
    <scope>NUCLEOTIDE SEQUENCE [LARGE SCALE GENOMIC DNA]</scope>
    <source>
        <strain evidence="6 7">PLY_AMNH</strain>
    </source>
</reference>
<evidence type="ECO:0000313" key="6">
    <source>
        <dbReference type="EMBL" id="KAK3235279.1"/>
    </source>
</evidence>
<comment type="caution">
    <text evidence="6">The sequence shown here is derived from an EMBL/GenBank/DDBJ whole genome shotgun (WGS) entry which is preliminary data.</text>
</comment>
<dbReference type="InterPro" id="IPR017438">
    <property type="entry name" value="ATP-NAD_kinase_N"/>
</dbReference>
<protein>
    <recommendedName>
        <fullName evidence="8">NAD(+) kinase</fullName>
    </recommendedName>
</protein>
<dbReference type="PANTHER" id="PTHR20275:SF0">
    <property type="entry name" value="NAD KINASE"/>
    <property type="match status" value="1"/>
</dbReference>
<accession>A0AAE0BGK0</accession>
<dbReference type="SUPFAM" id="SSF111331">
    <property type="entry name" value="NAD kinase/diacylglycerol kinase-like"/>
    <property type="match status" value="1"/>
</dbReference>
<dbReference type="PANTHER" id="PTHR20275">
    <property type="entry name" value="NAD KINASE"/>
    <property type="match status" value="1"/>
</dbReference>
<gene>
    <name evidence="6" type="ORF">CYMTET_54509</name>
</gene>
<evidence type="ECO:0000256" key="5">
    <source>
        <dbReference type="ARBA" id="ARBA00023027"/>
    </source>
</evidence>
<evidence type="ECO:0000256" key="2">
    <source>
        <dbReference type="ARBA" id="ARBA00022679"/>
    </source>
</evidence>
<evidence type="ECO:0008006" key="8">
    <source>
        <dbReference type="Google" id="ProtNLM"/>
    </source>
</evidence>
<dbReference type="InterPro" id="IPR017437">
    <property type="entry name" value="ATP-NAD_kinase_PpnK-typ_C"/>
</dbReference>
<dbReference type="Proteomes" id="UP001190700">
    <property type="component" value="Unassembled WGS sequence"/>
</dbReference>
<dbReference type="AlphaFoldDB" id="A0AAE0BGK0"/>
<dbReference type="GO" id="GO:0003951">
    <property type="term" value="F:NAD+ kinase activity"/>
    <property type="evidence" value="ECO:0007669"/>
    <property type="project" value="InterPro"/>
</dbReference>
<dbReference type="Gene3D" id="2.60.200.30">
    <property type="entry name" value="Probable inorganic polyphosphate/atp-NAD kinase, domain 2"/>
    <property type="match status" value="1"/>
</dbReference>
<sequence>MVNGGCGRWLQVVRLVSQDWAATIYVEPGLKRELPEHTTGLLTWNGSDCPPHEIVATLDLVITLGGDGTVLWASALLGDGPMPALVAFAMGSLGFMTPHAPVNLKACLDRVHAGGFELALRHRLSCRICRSSGVKASGLCPASSTADEEHVVINEVVLDRGVAPFLTNLECFCDDTFITVVQGDGLIVSTPSGSTAYSLAAGGSMVHPQVPGILFTPICPHSLSFRPLVFPENIELRVQVPMTSRSSVWASFDGKDRVELRAGDAVVIRVSQWPVPTVCAQNTTQDWFRSVTEGLHWNRREIQSALVPVNEYT</sequence>
<dbReference type="Pfam" id="PF20143">
    <property type="entry name" value="NAD_kinase_C"/>
    <property type="match status" value="1"/>
</dbReference>
<name>A0AAE0BGK0_9CHLO</name>
<evidence type="ECO:0000256" key="4">
    <source>
        <dbReference type="ARBA" id="ARBA00022857"/>
    </source>
</evidence>
<dbReference type="InterPro" id="IPR002504">
    <property type="entry name" value="NADK"/>
</dbReference>
<proteinExistence type="inferred from homology"/>
<evidence type="ECO:0000256" key="1">
    <source>
        <dbReference type="ARBA" id="ARBA00010995"/>
    </source>
</evidence>
<comment type="similarity">
    <text evidence="1">Belongs to the NAD kinase family.</text>
</comment>
<dbReference type="Pfam" id="PF01513">
    <property type="entry name" value="NAD_kinase"/>
    <property type="match status" value="1"/>
</dbReference>
<dbReference type="HAMAP" id="MF_00361">
    <property type="entry name" value="NAD_kinase"/>
    <property type="match status" value="1"/>
</dbReference>
<keyword evidence="3" id="KW-0418">Kinase</keyword>
<evidence type="ECO:0000256" key="3">
    <source>
        <dbReference type="ARBA" id="ARBA00022777"/>
    </source>
</evidence>
<organism evidence="6 7">
    <name type="scientific">Cymbomonas tetramitiformis</name>
    <dbReference type="NCBI Taxonomy" id="36881"/>
    <lineage>
        <taxon>Eukaryota</taxon>
        <taxon>Viridiplantae</taxon>
        <taxon>Chlorophyta</taxon>
        <taxon>Pyramimonadophyceae</taxon>
        <taxon>Pyramimonadales</taxon>
        <taxon>Pyramimonadaceae</taxon>
        <taxon>Cymbomonas</taxon>
    </lineage>
</organism>
<keyword evidence="4" id="KW-0521">NADP</keyword>
<keyword evidence="7" id="KW-1185">Reference proteome</keyword>